<dbReference type="Pfam" id="PF25727">
    <property type="entry name" value="UL74A"/>
    <property type="match status" value="1"/>
</dbReference>
<keyword evidence="1" id="KW-1133">Transmembrane helix</keyword>
<name>G8XUE0_9BETA</name>
<sequence length="60" mass="6861">KTETPFLEVCWVAFVNVIVLTAVCLLIYRCFIGFQNDIVTRTLEVVSMCQRNVSSCCREV</sequence>
<dbReference type="Proteomes" id="UP000113968">
    <property type="component" value="Segment"/>
</dbReference>
<gene>
    <name evidence="2" type="primary">UL74A</name>
</gene>
<accession>G8XUE0</accession>
<dbReference type="EMBL" id="FJ483970">
    <property type="protein sequence ID" value="AEV80770.1"/>
    <property type="molecule type" value="Genomic_DNA"/>
</dbReference>
<dbReference type="InterPro" id="IPR057758">
    <property type="entry name" value="UL74A-like"/>
</dbReference>
<evidence type="ECO:0000256" key="1">
    <source>
        <dbReference type="SAM" id="Phobius"/>
    </source>
</evidence>
<proteinExistence type="predicted"/>
<keyword evidence="2" id="KW-0261">Viral envelope protein</keyword>
<organism evidence="2 3">
    <name type="scientific">Aotine betaherpesvirus 1</name>
    <dbReference type="NCBI Taxonomy" id="50290"/>
    <lineage>
        <taxon>Viruses</taxon>
        <taxon>Duplodnaviria</taxon>
        <taxon>Heunggongvirae</taxon>
        <taxon>Peploviricota</taxon>
        <taxon>Herviviricetes</taxon>
        <taxon>Herpesvirales</taxon>
        <taxon>Orthoherpesviridae</taxon>
        <taxon>Betaherpesvirinae</taxon>
        <taxon>Cytomegalovirus</taxon>
        <taxon>Cytomegalovirus aotinebeta1</taxon>
    </lineage>
</organism>
<dbReference type="RefSeq" id="YP_004940091.1">
    <property type="nucleotide sequence ID" value="NC_016447.1"/>
</dbReference>
<keyword evidence="3" id="KW-1185">Reference proteome</keyword>
<feature type="non-terminal residue" evidence="2">
    <location>
        <position position="1"/>
    </location>
</feature>
<keyword evidence="2" id="KW-0946">Virion</keyword>
<feature type="transmembrane region" description="Helical" evidence="1">
    <location>
        <begin position="6"/>
        <end position="28"/>
    </location>
</feature>
<dbReference type="OrthoDB" id="29321at10239"/>
<dbReference type="GO" id="GO:0019031">
    <property type="term" value="C:viral envelope"/>
    <property type="evidence" value="ECO:0007669"/>
    <property type="project" value="UniProtKB-KW"/>
</dbReference>
<evidence type="ECO:0000313" key="2">
    <source>
        <dbReference type="EMBL" id="AEV80770.1"/>
    </source>
</evidence>
<dbReference type="KEGG" id="vg:11464138"/>
<keyword evidence="1" id="KW-0812">Transmembrane</keyword>
<dbReference type="GeneID" id="11464138"/>
<protein>
    <submittedName>
        <fullName evidence="2">Envelope glycoprotein 24</fullName>
    </submittedName>
</protein>
<reference evidence="2" key="1">
    <citation type="submission" date="2011-12" db="EMBL/GenBank/DDBJ databases">
        <title>Comparative genomics of primate cytomegaloviruses.</title>
        <authorList>
            <person name="Davison A.J."/>
            <person name="Holton M."/>
            <person name="Dolan A."/>
            <person name="Dargan D.J."/>
            <person name="Gatherer D."/>
            <person name="Hayward G.S."/>
        </authorList>
    </citation>
    <scope>NUCLEOTIDE SEQUENCE [LARGE SCALE GENOMIC DNA]</scope>
    <source>
        <strain evidence="2">S34E</strain>
    </source>
</reference>
<keyword evidence="1" id="KW-0472">Membrane</keyword>
<evidence type="ECO:0000313" key="3">
    <source>
        <dbReference type="Proteomes" id="UP000113968"/>
    </source>
</evidence>